<dbReference type="EMBL" id="JACBJI010000002">
    <property type="protein sequence ID" value="NYA70601.1"/>
    <property type="molecule type" value="Genomic_DNA"/>
</dbReference>
<proteinExistence type="predicted"/>
<dbReference type="AlphaFoldDB" id="A0A7Y8Y0Z6"/>
<sequence>MRVFRIEREKYLETTLSGIGASMAKGYRWNSFNTRLVYTAESRALATLEVSVHLDLSEDLPSDRHYVEIEIPDEITIQEVILKDLPKNWDSKPPVQITQAIGDSFVNAKGSAVLKVPSSIVPEENNYLINPNHADSGKIKVIKVSKMNFDSRLGKKETGIL</sequence>
<accession>A0A7Y8Y0Z6</accession>
<evidence type="ECO:0000259" key="1">
    <source>
        <dbReference type="SMART" id="SM00953"/>
    </source>
</evidence>
<organism evidence="2 3">
    <name type="scientific">Flavobacterium agri</name>
    <dbReference type="NCBI Taxonomy" id="2743471"/>
    <lineage>
        <taxon>Bacteria</taxon>
        <taxon>Pseudomonadati</taxon>
        <taxon>Bacteroidota</taxon>
        <taxon>Flavobacteriia</taxon>
        <taxon>Flavobacteriales</taxon>
        <taxon>Flavobacteriaceae</taxon>
        <taxon>Flavobacterium</taxon>
    </lineage>
</organism>
<keyword evidence="3" id="KW-1185">Reference proteome</keyword>
<feature type="domain" description="RES" evidence="1">
    <location>
        <begin position="15"/>
        <end position="143"/>
    </location>
</feature>
<dbReference type="InterPro" id="IPR014914">
    <property type="entry name" value="RES_dom"/>
</dbReference>
<protein>
    <submittedName>
        <fullName evidence="2">RES family NAD+ phosphorylase</fullName>
    </submittedName>
</protein>
<comment type="caution">
    <text evidence="2">The sequence shown here is derived from an EMBL/GenBank/DDBJ whole genome shotgun (WGS) entry which is preliminary data.</text>
</comment>
<gene>
    <name evidence="2" type="ORF">HZF10_06695</name>
</gene>
<dbReference type="SMART" id="SM00953">
    <property type="entry name" value="RES"/>
    <property type="match status" value="1"/>
</dbReference>
<dbReference type="RefSeq" id="WP_176005426.1">
    <property type="nucleotide sequence ID" value="NZ_JABWMI010000008.1"/>
</dbReference>
<evidence type="ECO:0000313" key="2">
    <source>
        <dbReference type="EMBL" id="NYA70601.1"/>
    </source>
</evidence>
<evidence type="ECO:0000313" key="3">
    <source>
        <dbReference type="Proteomes" id="UP000535020"/>
    </source>
</evidence>
<dbReference type="Proteomes" id="UP000535020">
    <property type="component" value="Unassembled WGS sequence"/>
</dbReference>
<name>A0A7Y8Y0Z6_9FLAO</name>
<dbReference type="Pfam" id="PF08808">
    <property type="entry name" value="RES"/>
    <property type="match status" value="1"/>
</dbReference>
<reference evidence="2 3" key="1">
    <citation type="submission" date="2020-07" db="EMBL/GenBank/DDBJ databases">
        <authorList>
            <person name="Sun Q."/>
        </authorList>
    </citation>
    <scope>NUCLEOTIDE SEQUENCE [LARGE SCALE GENOMIC DNA]</scope>
    <source>
        <strain evidence="2 3">MAH-1</strain>
    </source>
</reference>